<name>A0A177Y3D7_9VIBR</name>
<comment type="caution">
    <text evidence="2">The sequence shown here is derived from an EMBL/GenBank/DDBJ whole genome shotgun (WGS) entry which is preliminary data.</text>
</comment>
<sequence length="80" mass="9223">MKKLYVSVLLSGLVAMPVLATSSIDDQHRDHHAVQNEKVHANRPHTDQVKDHEGMMEHMQMMQSMNMEDMPEECKKMMSS</sequence>
<feature type="signal peptide" evidence="1">
    <location>
        <begin position="1"/>
        <end position="20"/>
    </location>
</feature>
<keyword evidence="1" id="KW-0732">Signal</keyword>
<evidence type="ECO:0000256" key="1">
    <source>
        <dbReference type="SAM" id="SignalP"/>
    </source>
</evidence>
<dbReference type="RefSeq" id="WP_054963220.1">
    <property type="nucleotide sequence ID" value="NZ_LLEI02000020.1"/>
</dbReference>
<evidence type="ECO:0000313" key="3">
    <source>
        <dbReference type="Proteomes" id="UP000078406"/>
    </source>
</evidence>
<reference evidence="2 3" key="1">
    <citation type="journal article" date="2016" name="Syst. Appl. Microbiol.">
        <title>Vibrio bivalvicida sp. nov., a novel larval pathogen for bivalve molluscs reared in a hatchery.</title>
        <authorList>
            <person name="Dubert J."/>
            <person name="Romalde J.L."/>
            <person name="Prado S."/>
            <person name="Barja J.L."/>
        </authorList>
    </citation>
    <scope>NUCLEOTIDE SEQUENCE [LARGE SCALE GENOMIC DNA]</scope>
    <source>
        <strain evidence="2 3">605</strain>
    </source>
</reference>
<dbReference type="Proteomes" id="UP000078406">
    <property type="component" value="Unassembled WGS sequence"/>
</dbReference>
<evidence type="ECO:0000313" key="2">
    <source>
        <dbReference type="EMBL" id="OAJ95317.1"/>
    </source>
</evidence>
<protein>
    <recommendedName>
        <fullName evidence="4">Copper-binding protein</fullName>
    </recommendedName>
</protein>
<accession>A0A177Y3D7</accession>
<dbReference type="EMBL" id="LLEI02000020">
    <property type="protein sequence ID" value="OAJ95317.1"/>
    <property type="molecule type" value="Genomic_DNA"/>
</dbReference>
<dbReference type="AlphaFoldDB" id="A0A177Y3D7"/>
<gene>
    <name evidence="2" type="ORF">APB76_04955</name>
</gene>
<feature type="chain" id="PRO_5008079517" description="Copper-binding protein" evidence="1">
    <location>
        <begin position="21"/>
        <end position="80"/>
    </location>
</feature>
<evidence type="ECO:0008006" key="4">
    <source>
        <dbReference type="Google" id="ProtNLM"/>
    </source>
</evidence>
<organism evidence="2 3">
    <name type="scientific">Vibrio bivalvicida</name>
    <dbReference type="NCBI Taxonomy" id="1276888"/>
    <lineage>
        <taxon>Bacteria</taxon>
        <taxon>Pseudomonadati</taxon>
        <taxon>Pseudomonadota</taxon>
        <taxon>Gammaproteobacteria</taxon>
        <taxon>Vibrionales</taxon>
        <taxon>Vibrionaceae</taxon>
        <taxon>Vibrio</taxon>
        <taxon>Vibrio oreintalis group</taxon>
    </lineage>
</organism>
<proteinExistence type="predicted"/>